<dbReference type="EMBL" id="JACWZY010000009">
    <property type="protein sequence ID" value="MBD2701560.1"/>
    <property type="molecule type" value="Genomic_DNA"/>
</dbReference>
<dbReference type="SUPFAM" id="SSF46626">
    <property type="entry name" value="Cytochrome c"/>
    <property type="match status" value="1"/>
</dbReference>
<dbReference type="RefSeq" id="WP_190887413.1">
    <property type="nucleotide sequence ID" value="NZ_JACWZY010000009.1"/>
</dbReference>
<reference evidence="2" key="1">
    <citation type="submission" date="2020-09" db="EMBL/GenBank/DDBJ databases">
        <authorList>
            <person name="Kim M.K."/>
        </authorList>
    </citation>
    <scope>NUCLEOTIDE SEQUENCE</scope>
    <source>
        <strain evidence="2">BT702</strain>
    </source>
</reference>
<keyword evidence="3" id="KW-1185">Reference proteome</keyword>
<dbReference type="GO" id="GO:0009055">
    <property type="term" value="F:electron transfer activity"/>
    <property type="evidence" value="ECO:0007669"/>
    <property type="project" value="InterPro"/>
</dbReference>
<dbReference type="GO" id="GO:0020037">
    <property type="term" value="F:heme binding"/>
    <property type="evidence" value="ECO:0007669"/>
    <property type="project" value="InterPro"/>
</dbReference>
<evidence type="ECO:0000256" key="1">
    <source>
        <dbReference type="SAM" id="SignalP"/>
    </source>
</evidence>
<feature type="signal peptide" evidence="1">
    <location>
        <begin position="1"/>
        <end position="20"/>
    </location>
</feature>
<dbReference type="SUPFAM" id="SSF48695">
    <property type="entry name" value="Multiheme cytochromes"/>
    <property type="match status" value="1"/>
</dbReference>
<dbReference type="InterPro" id="IPR036909">
    <property type="entry name" value="Cyt_c-like_dom_sf"/>
</dbReference>
<dbReference type="Proteomes" id="UP000598820">
    <property type="component" value="Unassembled WGS sequence"/>
</dbReference>
<evidence type="ECO:0008006" key="4">
    <source>
        <dbReference type="Google" id="ProtNLM"/>
    </source>
</evidence>
<dbReference type="InterPro" id="IPR036280">
    <property type="entry name" value="Multihaem_cyt_sf"/>
</dbReference>
<evidence type="ECO:0000313" key="3">
    <source>
        <dbReference type="Proteomes" id="UP000598820"/>
    </source>
</evidence>
<keyword evidence="1" id="KW-0732">Signal</keyword>
<proteinExistence type="predicted"/>
<dbReference type="AlphaFoldDB" id="A0A926XWT4"/>
<protein>
    <recommendedName>
        <fullName evidence="4">Cytochrome c</fullName>
    </recommendedName>
</protein>
<accession>A0A926XWT4</accession>
<comment type="caution">
    <text evidence="2">The sequence shown here is derived from an EMBL/GenBank/DDBJ whole genome shotgun (WGS) entry which is preliminary data.</text>
</comment>
<gene>
    <name evidence="2" type="ORF">IC229_12995</name>
</gene>
<name>A0A926XWT4_9BACT</name>
<evidence type="ECO:0000313" key="2">
    <source>
        <dbReference type="EMBL" id="MBD2701560.1"/>
    </source>
</evidence>
<sequence length="214" mass="23440">MSVKTVYLLAILLSMTAIMAATFIPDTERSDTTLTRIETAAAPIRKDSVASVKAFASVYKVLMSPRCMNCHPSGDIPLQGDDNHLHTMAPRRGSDGKGLYAMKCANCHQPTNSPGLHTPPGNPDWHLPPATMRMVFQGRTPHQLAKQLVDPKQNGNKTMEKLLEHADDGLVLAGWNPGEGRSLPPLSHDEFKKAWTTWIKTGAYAPLNGKLLQH</sequence>
<organism evidence="2 3">
    <name type="scientific">Spirosoma profusum</name>
    <dbReference type="NCBI Taxonomy" id="2771354"/>
    <lineage>
        <taxon>Bacteria</taxon>
        <taxon>Pseudomonadati</taxon>
        <taxon>Bacteroidota</taxon>
        <taxon>Cytophagia</taxon>
        <taxon>Cytophagales</taxon>
        <taxon>Cytophagaceae</taxon>
        <taxon>Spirosoma</taxon>
    </lineage>
</organism>
<feature type="chain" id="PRO_5037756781" description="Cytochrome c" evidence="1">
    <location>
        <begin position="21"/>
        <end position="214"/>
    </location>
</feature>